<proteinExistence type="predicted"/>
<feature type="transmembrane region" description="Helical" evidence="1">
    <location>
        <begin position="133"/>
        <end position="155"/>
    </location>
</feature>
<dbReference type="AlphaFoldDB" id="A0A7W7Y3U7"/>
<gene>
    <name evidence="2" type="ORF">HNR37_000841</name>
</gene>
<accession>A0A7W7Y3U7</accession>
<evidence type="ECO:0000256" key="1">
    <source>
        <dbReference type="SAM" id="Phobius"/>
    </source>
</evidence>
<keyword evidence="3" id="KW-1185">Reference proteome</keyword>
<comment type="caution">
    <text evidence="2">The sequence shown here is derived from an EMBL/GenBank/DDBJ whole genome shotgun (WGS) entry which is preliminary data.</text>
</comment>
<organism evidence="2 3">
    <name type="scientific">Desulfurispira natronophila</name>
    <dbReference type="NCBI Taxonomy" id="682562"/>
    <lineage>
        <taxon>Bacteria</taxon>
        <taxon>Pseudomonadati</taxon>
        <taxon>Chrysiogenota</taxon>
        <taxon>Chrysiogenia</taxon>
        <taxon>Chrysiogenales</taxon>
        <taxon>Chrysiogenaceae</taxon>
        <taxon>Desulfurispira</taxon>
    </lineage>
</organism>
<keyword evidence="1" id="KW-0812">Transmembrane</keyword>
<evidence type="ECO:0000313" key="3">
    <source>
        <dbReference type="Proteomes" id="UP000528322"/>
    </source>
</evidence>
<name>A0A7W7Y3U7_9BACT</name>
<dbReference type="Proteomes" id="UP000528322">
    <property type="component" value="Unassembled WGS sequence"/>
</dbReference>
<dbReference type="EMBL" id="JACHID010000004">
    <property type="protein sequence ID" value="MBB5021529.1"/>
    <property type="molecule type" value="Genomic_DNA"/>
</dbReference>
<protein>
    <submittedName>
        <fullName evidence="2">Uncharacterized protein</fullName>
    </submittedName>
</protein>
<keyword evidence="1" id="KW-0472">Membrane</keyword>
<keyword evidence="1" id="KW-1133">Transmembrane helix</keyword>
<sequence>MAHHHWDIVGSGRFKSELSGIVRNLVSKYHHQINTAKPPRNGVLRPGEQLYFIPSLLRDLLVMRMQSIHASDHCCSHDRLLSGDATGDDSPSSCAIEVSSTVPLSGARCGSGFATLLEIDACSALVRLRLRGVASTALACIIKVLQCAAFGAFYLNVNYKAFE</sequence>
<reference evidence="2 3" key="1">
    <citation type="submission" date="2020-08" db="EMBL/GenBank/DDBJ databases">
        <title>Genomic Encyclopedia of Type Strains, Phase IV (KMG-IV): sequencing the most valuable type-strain genomes for metagenomic binning, comparative biology and taxonomic classification.</title>
        <authorList>
            <person name="Goeker M."/>
        </authorList>
    </citation>
    <scope>NUCLEOTIDE SEQUENCE [LARGE SCALE GENOMIC DNA]</scope>
    <source>
        <strain evidence="2 3">DSM 22071</strain>
    </source>
</reference>
<evidence type="ECO:0000313" key="2">
    <source>
        <dbReference type="EMBL" id="MBB5021529.1"/>
    </source>
</evidence>